<evidence type="ECO:0000313" key="1">
    <source>
        <dbReference type="EMBL" id="KPI34550.1"/>
    </source>
</evidence>
<dbReference type="RefSeq" id="XP_017994513.1">
    <property type="nucleotide sequence ID" value="XM_018147779.1"/>
</dbReference>
<sequence>MSIGAQQPAKESGDDCLAQIDAVLPTLSCSQLRALKSKVDAMVAKMFASFLGLPTEIRLAIYAKYFELIDETIRVERLVEEYDYPEDESSVVIGIHGCTNILEVCRSIAKEARPLLQSAIEQRKVRFCLAERRVPVAINKYLRSPHSMLSSVKTVEIPSDLHGPWTEIMTRMEGLEGRDIHVVCPRVMVSTSDNDGSALKLEYALFQKYLGNRYDILEPTSQLEDLDFSKAFPTVLRRSHIYG</sequence>
<dbReference type="GeneID" id="28739659"/>
<dbReference type="Proteomes" id="UP000038010">
    <property type="component" value="Unassembled WGS sequence"/>
</dbReference>
<gene>
    <name evidence="1" type="ORF">AB675_7412</name>
</gene>
<accession>A0A0N1GWX6</accession>
<keyword evidence="2" id="KW-1185">Reference proteome</keyword>
<dbReference type="VEuPathDB" id="FungiDB:AB675_7412"/>
<protein>
    <submittedName>
        <fullName evidence="1">Uncharacterized protein</fullName>
    </submittedName>
</protein>
<proteinExistence type="predicted"/>
<comment type="caution">
    <text evidence="1">The sequence shown here is derived from an EMBL/GenBank/DDBJ whole genome shotgun (WGS) entry which is preliminary data.</text>
</comment>
<organism evidence="1 2">
    <name type="scientific">Cyphellophora attinorum</name>
    <dbReference type="NCBI Taxonomy" id="1664694"/>
    <lineage>
        <taxon>Eukaryota</taxon>
        <taxon>Fungi</taxon>
        <taxon>Dikarya</taxon>
        <taxon>Ascomycota</taxon>
        <taxon>Pezizomycotina</taxon>
        <taxon>Eurotiomycetes</taxon>
        <taxon>Chaetothyriomycetidae</taxon>
        <taxon>Chaetothyriales</taxon>
        <taxon>Cyphellophoraceae</taxon>
        <taxon>Cyphellophora</taxon>
    </lineage>
</organism>
<reference evidence="1 2" key="1">
    <citation type="submission" date="2015-06" db="EMBL/GenBank/DDBJ databases">
        <title>Draft genome of the ant-associated black yeast Phialophora attae CBS 131958.</title>
        <authorList>
            <person name="Moreno L.F."/>
            <person name="Stielow B.J."/>
            <person name="de Hoog S."/>
            <person name="Vicente V.A."/>
            <person name="Weiss V.A."/>
            <person name="de Vries M."/>
            <person name="Cruz L.M."/>
            <person name="Souza E.M."/>
        </authorList>
    </citation>
    <scope>NUCLEOTIDE SEQUENCE [LARGE SCALE GENOMIC DNA]</scope>
    <source>
        <strain evidence="1 2">CBS 131958</strain>
    </source>
</reference>
<dbReference type="AlphaFoldDB" id="A0A0N1GWX6"/>
<dbReference type="EMBL" id="LFJN01000057">
    <property type="protein sequence ID" value="KPI34550.1"/>
    <property type="molecule type" value="Genomic_DNA"/>
</dbReference>
<evidence type="ECO:0000313" key="2">
    <source>
        <dbReference type="Proteomes" id="UP000038010"/>
    </source>
</evidence>
<name>A0A0N1GWX6_9EURO</name>